<dbReference type="GO" id="GO:0008168">
    <property type="term" value="F:methyltransferase activity"/>
    <property type="evidence" value="ECO:0007669"/>
    <property type="project" value="UniProtKB-KW"/>
</dbReference>
<dbReference type="GO" id="GO:0032259">
    <property type="term" value="P:methylation"/>
    <property type="evidence" value="ECO:0007669"/>
    <property type="project" value="UniProtKB-KW"/>
</dbReference>
<feature type="domain" description="MYND-type" evidence="5">
    <location>
        <begin position="27"/>
        <end position="64"/>
    </location>
</feature>
<dbReference type="SUPFAM" id="SSF144232">
    <property type="entry name" value="HIT/MYND zinc finger-like"/>
    <property type="match status" value="1"/>
</dbReference>
<dbReference type="SUPFAM" id="SSF82199">
    <property type="entry name" value="SET domain"/>
    <property type="match status" value="1"/>
</dbReference>
<evidence type="ECO:0000313" key="6">
    <source>
        <dbReference type="EMBL" id="JAC17231.1"/>
    </source>
</evidence>
<name>A0A023F770_TRIIF</name>
<dbReference type="InterPro" id="IPR011990">
    <property type="entry name" value="TPR-like_helical_dom_sf"/>
</dbReference>
<keyword evidence="3" id="KW-0862">Zinc</keyword>
<dbReference type="Gene3D" id="6.10.140.2220">
    <property type="match status" value="1"/>
</dbReference>
<evidence type="ECO:0000256" key="3">
    <source>
        <dbReference type="ARBA" id="ARBA00022833"/>
    </source>
</evidence>
<dbReference type="PROSITE" id="PS50865">
    <property type="entry name" value="ZF_MYND_2"/>
    <property type="match status" value="1"/>
</dbReference>
<dbReference type="AlphaFoldDB" id="A0A023F770"/>
<protein>
    <submittedName>
        <fullName evidence="6">Putative histone-lysine n-methyltransferase smyd3-like isoform x1</fullName>
    </submittedName>
</protein>
<dbReference type="GO" id="GO:0008270">
    <property type="term" value="F:zinc ion binding"/>
    <property type="evidence" value="ECO:0007669"/>
    <property type="project" value="UniProtKB-KW"/>
</dbReference>
<evidence type="ECO:0000256" key="2">
    <source>
        <dbReference type="ARBA" id="ARBA00022771"/>
    </source>
</evidence>
<evidence type="ECO:0000256" key="1">
    <source>
        <dbReference type="ARBA" id="ARBA00022723"/>
    </source>
</evidence>
<keyword evidence="6" id="KW-0489">Methyltransferase</keyword>
<dbReference type="EMBL" id="GBBI01001481">
    <property type="protein sequence ID" value="JAC17231.1"/>
    <property type="molecule type" value="mRNA"/>
</dbReference>
<keyword evidence="1" id="KW-0479">Metal-binding</keyword>
<evidence type="ECO:0000259" key="5">
    <source>
        <dbReference type="PROSITE" id="PS50865"/>
    </source>
</evidence>
<dbReference type="PANTHER" id="PTHR12197:SF251">
    <property type="entry name" value="EG:BACR7C10.4 PROTEIN"/>
    <property type="match status" value="1"/>
</dbReference>
<dbReference type="InterPro" id="IPR050869">
    <property type="entry name" value="H3K4_H4K5_MeTrfase"/>
</dbReference>
<proteinExistence type="evidence at transcript level"/>
<dbReference type="Pfam" id="PF01753">
    <property type="entry name" value="zf-MYND"/>
    <property type="match status" value="1"/>
</dbReference>
<reference evidence="6" key="1">
    <citation type="journal article" date="2014" name="PLoS Negl. Trop. Dis.">
        <title>An updated insight into the Sialotranscriptome of Triatoma infestans: developmental stage and geographic variations.</title>
        <authorList>
            <person name="Schwarz A."/>
            <person name="Medrano-Mercado N."/>
            <person name="Schaub G.A."/>
            <person name="Struchiner C.J."/>
            <person name="Bargues M.D."/>
            <person name="Levy M.Z."/>
            <person name="Ribeiro J.M."/>
        </authorList>
    </citation>
    <scope>NUCLEOTIDE SEQUENCE</scope>
    <source>
        <strain evidence="6">Chile</strain>
        <tissue evidence="6">Salivary glands</tissue>
    </source>
</reference>
<dbReference type="InterPro" id="IPR002893">
    <property type="entry name" value="Znf_MYND"/>
</dbReference>
<accession>A0A023F770</accession>
<sequence>MIKCGTSIHSEKPFIHVLSTHLKNLKCDHCYAECELLSCSGCRYVKYCDRNCQKYAWGIHKNECINLRKLPSGKELPSTARLLCRLITKLKRGGDQEKGKYDRNKFRFFKDLQSHYSDIKEDKKRMEHSISLYGVLKDFMDEKNLPNFSEFTGMYGRVVVNSFNILDGDMNNLGTGIYLGASTIDHSCEPNAVAVFSGTNITIRTIKDIPEFKWSKIRICYIDALKSTDERRTVLLEQYYFLCDCPRCNSSTNHTELEAAMECQKCFSPVNYHADGAKCSHCNWEVSNDILKMYAEVVKFTNEQHEIMNSTAYLDACKLCLSKQKGILHKDSLLYVKTMDLAFEASIQLNKWDDALSLGEQLSEGYRKHYGDIHPVLGLHYMKFGKILLLKNEFKRAMDALEKAETIIKITHGTEHELYKTQLYRLLFDAKSAVYGI</sequence>
<keyword evidence="6" id="KW-0808">Transferase</keyword>
<dbReference type="Gene3D" id="1.10.220.160">
    <property type="match status" value="1"/>
</dbReference>
<dbReference type="PANTHER" id="PTHR12197">
    <property type="entry name" value="HISTONE-LYSINE N-METHYLTRANSFERASE SMYD"/>
    <property type="match status" value="1"/>
</dbReference>
<organism evidence="6">
    <name type="scientific">Triatoma infestans</name>
    <name type="common">Assassin bug</name>
    <dbReference type="NCBI Taxonomy" id="30076"/>
    <lineage>
        <taxon>Eukaryota</taxon>
        <taxon>Metazoa</taxon>
        <taxon>Ecdysozoa</taxon>
        <taxon>Arthropoda</taxon>
        <taxon>Hexapoda</taxon>
        <taxon>Insecta</taxon>
        <taxon>Pterygota</taxon>
        <taxon>Neoptera</taxon>
        <taxon>Paraneoptera</taxon>
        <taxon>Hemiptera</taxon>
        <taxon>Heteroptera</taxon>
        <taxon>Panheteroptera</taxon>
        <taxon>Cimicomorpha</taxon>
        <taxon>Reduviidae</taxon>
        <taxon>Triatominae</taxon>
        <taxon>Triatoma</taxon>
    </lineage>
</organism>
<dbReference type="Gene3D" id="2.170.270.10">
    <property type="entry name" value="SET domain"/>
    <property type="match status" value="1"/>
</dbReference>
<dbReference type="PROSITE" id="PS01360">
    <property type="entry name" value="ZF_MYND_1"/>
    <property type="match status" value="1"/>
</dbReference>
<dbReference type="GO" id="GO:0005634">
    <property type="term" value="C:nucleus"/>
    <property type="evidence" value="ECO:0007669"/>
    <property type="project" value="TreeGrafter"/>
</dbReference>
<dbReference type="Gene3D" id="1.25.40.10">
    <property type="entry name" value="Tetratricopeptide repeat domain"/>
    <property type="match status" value="1"/>
</dbReference>
<keyword evidence="2 4" id="KW-0863">Zinc-finger</keyword>
<dbReference type="Gene3D" id="1.25.40.970">
    <property type="match status" value="1"/>
</dbReference>
<dbReference type="InterPro" id="IPR046341">
    <property type="entry name" value="SET_dom_sf"/>
</dbReference>
<evidence type="ECO:0000256" key="4">
    <source>
        <dbReference type="PROSITE-ProRule" id="PRU00134"/>
    </source>
</evidence>